<dbReference type="CDD" id="cd06610">
    <property type="entry name" value="STKc_OSR1_SPAK"/>
    <property type="match status" value="1"/>
</dbReference>
<dbReference type="InterPro" id="IPR017441">
    <property type="entry name" value="Protein_kinase_ATP_BS"/>
</dbReference>
<dbReference type="GO" id="GO:0043539">
    <property type="term" value="F:protein serine/threonine kinase activator activity"/>
    <property type="evidence" value="ECO:0007669"/>
    <property type="project" value="InterPro"/>
</dbReference>
<dbReference type="PANTHER" id="PTHR48014:SF21">
    <property type="entry name" value="SERINE_THREONINE-PROTEIN KINASE FRAY2"/>
    <property type="match status" value="1"/>
</dbReference>
<dbReference type="EMBL" id="JANAVB010027196">
    <property type="protein sequence ID" value="KAJ6818472.1"/>
    <property type="molecule type" value="Genomic_DNA"/>
</dbReference>
<comment type="caution">
    <text evidence="6">The sequence shown here is derived from an EMBL/GenBank/DDBJ whole genome shotgun (WGS) entry which is preliminary data.</text>
</comment>
<dbReference type="SUPFAM" id="SSF56112">
    <property type="entry name" value="Protein kinase-like (PK-like)"/>
    <property type="match status" value="1"/>
</dbReference>
<organism evidence="6 7">
    <name type="scientific">Iris pallida</name>
    <name type="common">Sweet iris</name>
    <dbReference type="NCBI Taxonomy" id="29817"/>
    <lineage>
        <taxon>Eukaryota</taxon>
        <taxon>Viridiplantae</taxon>
        <taxon>Streptophyta</taxon>
        <taxon>Embryophyta</taxon>
        <taxon>Tracheophyta</taxon>
        <taxon>Spermatophyta</taxon>
        <taxon>Magnoliopsida</taxon>
        <taxon>Liliopsida</taxon>
        <taxon>Asparagales</taxon>
        <taxon>Iridaceae</taxon>
        <taxon>Iridoideae</taxon>
        <taxon>Irideae</taxon>
        <taxon>Iris</taxon>
    </lineage>
</organism>
<dbReference type="FunFam" id="3.30.200.20:FF:000099">
    <property type="entry name" value="Serine/threonine-protein kinase BLUS1"/>
    <property type="match status" value="1"/>
</dbReference>
<dbReference type="AlphaFoldDB" id="A0AAX6FQ31"/>
<gene>
    <name evidence="6" type="ORF">M6B38_406030</name>
</gene>
<reference evidence="6" key="1">
    <citation type="journal article" date="2023" name="GigaByte">
        <title>Genome assembly of the bearded iris, Iris pallida Lam.</title>
        <authorList>
            <person name="Bruccoleri R.E."/>
            <person name="Oakeley E.J."/>
            <person name="Faust A.M.E."/>
            <person name="Altorfer M."/>
            <person name="Dessus-Babus S."/>
            <person name="Burckhardt D."/>
            <person name="Oertli M."/>
            <person name="Naumann U."/>
            <person name="Petersen F."/>
            <person name="Wong J."/>
        </authorList>
    </citation>
    <scope>NUCLEOTIDE SEQUENCE</scope>
    <source>
        <strain evidence="6">GSM-AAB239-AS_SAM_17_03QT</strain>
    </source>
</reference>
<dbReference type="FunFam" id="1.10.510.10:FF:000125">
    <property type="entry name" value="serine/threonine-protein kinase BLUS1-like isoform X2"/>
    <property type="match status" value="1"/>
</dbReference>
<keyword evidence="6" id="KW-0808">Transferase</keyword>
<feature type="region of interest" description="Disordered" evidence="4">
    <location>
        <begin position="366"/>
        <end position="395"/>
    </location>
</feature>
<feature type="compositionally biased region" description="Polar residues" evidence="4">
    <location>
        <begin position="522"/>
        <end position="531"/>
    </location>
</feature>
<dbReference type="PROSITE" id="PS50011">
    <property type="entry name" value="PROTEIN_KINASE_DOM"/>
    <property type="match status" value="1"/>
</dbReference>
<dbReference type="InterPro" id="IPR047173">
    <property type="entry name" value="STRAD_A/B-like"/>
</dbReference>
<evidence type="ECO:0000259" key="5">
    <source>
        <dbReference type="PROSITE" id="PS50011"/>
    </source>
</evidence>
<keyword evidence="7" id="KW-1185">Reference proteome</keyword>
<dbReference type="Proteomes" id="UP001140949">
    <property type="component" value="Unassembled WGS sequence"/>
</dbReference>
<evidence type="ECO:0000313" key="7">
    <source>
        <dbReference type="Proteomes" id="UP001140949"/>
    </source>
</evidence>
<comment type="similarity">
    <text evidence="1">Belongs to the protein kinase superfamily. STE Ser/Thr protein kinase family. STE20 subfamily.</text>
</comment>
<evidence type="ECO:0000256" key="1">
    <source>
        <dbReference type="ARBA" id="ARBA00008874"/>
    </source>
</evidence>
<dbReference type="GO" id="GO:0005524">
    <property type="term" value="F:ATP binding"/>
    <property type="evidence" value="ECO:0007669"/>
    <property type="project" value="UniProtKB-UniRule"/>
</dbReference>
<proteinExistence type="inferred from homology"/>
<protein>
    <submittedName>
        <fullName evidence="6">Serine/threonine-protein kinase fray2</fullName>
    </submittedName>
</protein>
<dbReference type="Gene3D" id="3.30.200.20">
    <property type="entry name" value="Phosphorylase Kinase, domain 1"/>
    <property type="match status" value="1"/>
</dbReference>
<feature type="compositionally biased region" description="Polar residues" evidence="4">
    <location>
        <begin position="373"/>
        <end position="386"/>
    </location>
</feature>
<evidence type="ECO:0000313" key="6">
    <source>
        <dbReference type="EMBL" id="KAJ6818472.1"/>
    </source>
</evidence>
<dbReference type="InterPro" id="IPR000719">
    <property type="entry name" value="Prot_kinase_dom"/>
</dbReference>
<evidence type="ECO:0000256" key="4">
    <source>
        <dbReference type="SAM" id="MobiDB-lite"/>
    </source>
</evidence>
<reference evidence="6" key="2">
    <citation type="submission" date="2023-04" db="EMBL/GenBank/DDBJ databases">
        <authorList>
            <person name="Bruccoleri R.E."/>
            <person name="Oakeley E.J."/>
            <person name="Faust A.-M."/>
            <person name="Dessus-Babus S."/>
            <person name="Altorfer M."/>
            <person name="Burckhardt D."/>
            <person name="Oertli M."/>
            <person name="Naumann U."/>
            <person name="Petersen F."/>
            <person name="Wong J."/>
        </authorList>
    </citation>
    <scope>NUCLEOTIDE SEQUENCE</scope>
    <source>
        <strain evidence="6">GSM-AAB239-AS_SAM_17_03QT</strain>
        <tissue evidence="6">Leaf</tissue>
    </source>
</reference>
<evidence type="ECO:0000256" key="3">
    <source>
        <dbReference type="SAM" id="Coils"/>
    </source>
</evidence>
<accession>A0AAX6FQ31</accession>
<feature type="domain" description="Protein kinase" evidence="5">
    <location>
        <begin position="21"/>
        <end position="282"/>
    </location>
</feature>
<keyword evidence="2" id="KW-0067">ATP-binding</keyword>
<dbReference type="PROSITE" id="PS00107">
    <property type="entry name" value="PROTEIN_KINASE_ATP"/>
    <property type="match status" value="1"/>
</dbReference>
<feature type="coiled-coil region" evidence="3">
    <location>
        <begin position="683"/>
        <end position="728"/>
    </location>
</feature>
<dbReference type="InterPro" id="IPR011009">
    <property type="entry name" value="Kinase-like_dom_sf"/>
</dbReference>
<dbReference type="PANTHER" id="PTHR48014">
    <property type="entry name" value="SERINE/THREONINE-PROTEIN KINASE FRAY2"/>
    <property type="match status" value="1"/>
</dbReference>
<feature type="compositionally biased region" description="Basic and acidic residues" evidence="4">
    <location>
        <begin position="487"/>
        <end position="503"/>
    </location>
</feature>
<keyword evidence="6" id="KW-0418">Kinase</keyword>
<sequence>MGKSGSGSGGKKSYSVSPADYRLLEEVGHGASATVYRAIYIPSNEVVAVKCLDLDRCNSNLDDIRREAQTMRLIDHPNVISAYCSFVVEHCLWVVMPFMAEGSCLHLMKIAYPDGFEEAVIGSILKETLKALEYLHRHGHIHRDVKAGNILLDSSGLVKLGDFGVSACMFDKGDRQRSRNTFVGTPCWMAPEVLQPGSGYNFKADIWSFGITALELAHGHAPFSKYPPMKVLLMTLQNAPPGLDYDRDKRFSKSFKEMVAMCLVKDQTKRPTAEKLLKHSFFKTAKPPEVSVKSLLTDLPPLWDRVKALQLKDAAQLALKRMPSTEQEALSQSEYQRGVSAWNFDVDDLKVQASMIHDDEDLSEIREDDGNLRLNTNNKDPSASKSNHGKPSCTDELNVRENNCGVEGPESRCSSFKNQLVGTDLSDYRSQEELDGYEKSRLKNGSVSSTPKQGLETNNWKIQAGKKHQTYSGPLFPSSVHNTSLSERGRISDRSEGDNDKYKRDSRKGSNLSGPLMLPNRASANSLSAPSSGGYGNSSEDKSKANVVQIRGRFSVTSENVDLVKDIPLCTGQRRSSQVSPLRKSMSVGDSLVQSKQVHINQYPKETTNCSVPATVLLPHLQNLFQQTSFQQDLIMNLLNSLQHNEEADSLQTGLPSQTHSAENVILVEPAATERERILLMKVAELQSRMISLTDELTAAKLKHIQLQEQLNSLYRQEEEEREEEMEEVY</sequence>
<feature type="binding site" evidence="2">
    <location>
        <position position="50"/>
    </location>
    <ligand>
        <name>ATP</name>
        <dbReference type="ChEBI" id="CHEBI:30616"/>
    </ligand>
</feature>
<dbReference type="GO" id="GO:0004672">
    <property type="term" value="F:protein kinase activity"/>
    <property type="evidence" value="ECO:0007669"/>
    <property type="project" value="InterPro"/>
</dbReference>
<keyword evidence="2" id="KW-0547">Nucleotide-binding</keyword>
<keyword evidence="3" id="KW-0175">Coiled coil</keyword>
<dbReference type="SMART" id="SM00220">
    <property type="entry name" value="S_TKc"/>
    <property type="match status" value="1"/>
</dbReference>
<dbReference type="Pfam" id="PF00069">
    <property type="entry name" value="Pkinase"/>
    <property type="match status" value="1"/>
</dbReference>
<feature type="compositionally biased region" description="Polar residues" evidence="4">
    <location>
        <begin position="443"/>
        <end position="461"/>
    </location>
</feature>
<feature type="region of interest" description="Disordered" evidence="4">
    <location>
        <begin position="436"/>
        <end position="544"/>
    </location>
</feature>
<dbReference type="Gene3D" id="1.10.510.10">
    <property type="entry name" value="Transferase(Phosphotransferase) domain 1"/>
    <property type="match status" value="1"/>
</dbReference>
<name>A0AAX6FQ31_IRIPA</name>
<evidence type="ECO:0000256" key="2">
    <source>
        <dbReference type="PROSITE-ProRule" id="PRU10141"/>
    </source>
</evidence>